<dbReference type="InterPro" id="IPR011055">
    <property type="entry name" value="Dup_hybrid_motif"/>
</dbReference>
<dbReference type="EMBL" id="BJXB01000023">
    <property type="protein sequence ID" value="GEM48688.1"/>
    <property type="molecule type" value="Genomic_DNA"/>
</dbReference>
<dbReference type="PANTHER" id="PTHR21666:SF270">
    <property type="entry name" value="MUREIN HYDROLASE ACTIVATOR ENVC"/>
    <property type="match status" value="1"/>
</dbReference>
<dbReference type="AlphaFoldDB" id="A0A511N874"/>
<keyword evidence="4" id="KW-1185">Reference proteome</keyword>
<dbReference type="PANTHER" id="PTHR21666">
    <property type="entry name" value="PEPTIDASE-RELATED"/>
    <property type="match status" value="1"/>
</dbReference>
<evidence type="ECO:0000259" key="2">
    <source>
        <dbReference type="Pfam" id="PF01551"/>
    </source>
</evidence>
<evidence type="ECO:0000256" key="1">
    <source>
        <dbReference type="SAM" id="MobiDB-lite"/>
    </source>
</evidence>
<dbReference type="InterPro" id="IPR050570">
    <property type="entry name" value="Cell_wall_metabolism_enzyme"/>
</dbReference>
<protein>
    <recommendedName>
        <fullName evidence="2">M23ase beta-sheet core domain-containing protein</fullName>
    </recommendedName>
</protein>
<dbReference type="InterPro" id="IPR016047">
    <property type="entry name" value="M23ase_b-sheet_dom"/>
</dbReference>
<dbReference type="RefSeq" id="WP_146887970.1">
    <property type="nucleotide sequence ID" value="NZ_BJXB01000023.1"/>
</dbReference>
<dbReference type="GO" id="GO:0004222">
    <property type="term" value="F:metalloendopeptidase activity"/>
    <property type="evidence" value="ECO:0007669"/>
    <property type="project" value="TreeGrafter"/>
</dbReference>
<evidence type="ECO:0000313" key="3">
    <source>
        <dbReference type="EMBL" id="GEM48688.1"/>
    </source>
</evidence>
<feature type="compositionally biased region" description="Low complexity" evidence="1">
    <location>
        <begin position="1074"/>
        <end position="1092"/>
    </location>
</feature>
<accession>A0A511N874</accession>
<evidence type="ECO:0000313" key="4">
    <source>
        <dbReference type="Proteomes" id="UP000321306"/>
    </source>
</evidence>
<feature type="region of interest" description="Disordered" evidence="1">
    <location>
        <begin position="211"/>
        <end position="244"/>
    </location>
</feature>
<feature type="region of interest" description="Disordered" evidence="1">
    <location>
        <begin position="115"/>
        <end position="139"/>
    </location>
</feature>
<dbReference type="Proteomes" id="UP000321306">
    <property type="component" value="Unassembled WGS sequence"/>
</dbReference>
<gene>
    <name evidence="3" type="ORF">DC3_43230</name>
</gene>
<feature type="region of interest" description="Disordered" evidence="1">
    <location>
        <begin position="870"/>
        <end position="893"/>
    </location>
</feature>
<comment type="caution">
    <text evidence="3">The sequence shown here is derived from an EMBL/GenBank/DDBJ whole genome shotgun (WGS) entry which is preliminary data.</text>
</comment>
<dbReference type="Pfam" id="PF01551">
    <property type="entry name" value="Peptidase_M23"/>
    <property type="match status" value="1"/>
</dbReference>
<feature type="compositionally biased region" description="Pro residues" evidence="1">
    <location>
        <begin position="1119"/>
        <end position="1133"/>
    </location>
</feature>
<dbReference type="Gene3D" id="2.70.70.10">
    <property type="entry name" value="Glucose Permease (Domain IIA)"/>
    <property type="match status" value="1"/>
</dbReference>
<organism evidence="3 4">
    <name type="scientific">Deinococcus cellulosilyticus (strain DSM 18568 / NBRC 106333 / KACC 11606 / 5516J-15)</name>
    <dbReference type="NCBI Taxonomy" id="1223518"/>
    <lineage>
        <taxon>Bacteria</taxon>
        <taxon>Thermotogati</taxon>
        <taxon>Deinococcota</taxon>
        <taxon>Deinococci</taxon>
        <taxon>Deinococcales</taxon>
        <taxon>Deinococcaceae</taxon>
        <taxon>Deinococcus</taxon>
    </lineage>
</organism>
<feature type="domain" description="M23ase beta-sheet core" evidence="2">
    <location>
        <begin position="962"/>
        <end position="1040"/>
    </location>
</feature>
<feature type="region of interest" description="Disordered" evidence="1">
    <location>
        <begin position="1057"/>
        <end position="1139"/>
    </location>
</feature>
<dbReference type="CDD" id="cd12797">
    <property type="entry name" value="M23_peptidase"/>
    <property type="match status" value="1"/>
</dbReference>
<proteinExistence type="predicted"/>
<sequence length="1224" mass="129938">MSNAKVTIDVGVNAHADGLEDIKRQAGEVDSAQKRMAESGGEAAKVMDEAFKHAADTLREVKNMLPDIIKGFQDIAAVQGAAGTGLGDVVKEIKALQAGQNHTILPEILKQLQDLKNHPGPAGSPSRTNPLKDNSPDGLLQRVQGNLITTDAYLNAASRPSDFVSIQRRLGIAQSLLGQAAQGGADQQRVQELTNRINELTKALQDAKEAYRNTNPNPGPGPAGGGGPGAPGGPPPADAGSEGGGAANMALQALSMFRTGGLMGSVLGRLGIPGLVIGGTMGAVNYLDRSITRSNDVARRTVQADADLARQYGYEKEPLTLFRGKDLLTLPELAKLGYTAADAGQVAATYNLPGGMRGDVTNLLKFSRVTGMDEGVTAQAGRTLSLTGALGRGDNLKGLETLKMAISEGIKVGVAGSDTIRQLVNYAEANYKNGITSNQQSLQYMAGLQQALAGTGNRALQGEAGAKAMDSLMGGITGKDNYAQQAYLFQSTGGFSAKELGLTGDEAKGYESLQKSSPFMAFQQALNLIRAGRGSGASKTKLAQAMYDASGGNAAILSGMLSDWGLEGDQQLQFLGQKGSFVGTFKEAQKQTGNFSKAGPMEDPQGRNYLDYSTRYKDASVKETEWLNSATSLKLTGTLENQLAKFRSDLAKLAAGVLDTNSILQEGKLNGNPGGNSQQWMVKSTAQVPQDRTLWALGMVESTGGRNPNMDKGSARGVYQLQAQNLIGWDPKNPNPAGDYDKKYLGYEIKGADGKPLTNLQEARQWITDHPEEAEKIARGFINDYTKQVRAKYEKQGTKFGSEAERDIMVAAAVGALWHNGGNWNGMMKDGKLLLPKQFSQKPHADGISDYHYGLKIFNALVGQATQFDAQPASRTVPQPGKETPDHDLSQLNPTALKSSTNITTALTTLGATKINLEVGTPYSQQIRKQYPGLPATHQGVDFRIGNKSTKDPIKNPFIGAQVLRALPGTKDNNQNDGYGNMLELKLKNGMVARLAHLDAIKVKAGQVLKEGDLLGIEGNSGAADGIHLHMELLKEGKAITDETAWWSAFLEATTNLKAPKPAPPKTTPKKNTQKPVYGPPQKQTTPKKTTPLLPPVIPKPSEVFTPKPASPKTTPKPSKTPQPKPSKTPPVTPTVKPTGAPIPGGTPLLTPLLPKPGDLLLPPGLSGTQSNRPQEQRILVQVIGLDEIHVKGMEDTSRSTAIKRGVSTILQAVLPQPTGHIGS</sequence>
<feature type="compositionally biased region" description="Low complexity" evidence="1">
    <location>
        <begin position="1106"/>
        <end position="1118"/>
    </location>
</feature>
<reference evidence="3 4" key="1">
    <citation type="submission" date="2019-07" db="EMBL/GenBank/DDBJ databases">
        <title>Whole genome shotgun sequence of Deinococcus cellulosilyticus NBRC 106333.</title>
        <authorList>
            <person name="Hosoyama A."/>
            <person name="Uohara A."/>
            <person name="Ohji S."/>
            <person name="Ichikawa N."/>
        </authorList>
    </citation>
    <scope>NUCLEOTIDE SEQUENCE [LARGE SCALE GENOMIC DNA]</scope>
    <source>
        <strain evidence="3 4">NBRC 106333</strain>
    </source>
</reference>
<dbReference type="SUPFAM" id="SSF51261">
    <property type="entry name" value="Duplicated hybrid motif"/>
    <property type="match status" value="1"/>
</dbReference>
<name>A0A511N874_DEIC1</name>
<dbReference type="OrthoDB" id="9805070at2"/>